<sequence>MQPLVVLTRTRHVESVHTGYVCIVDSSNNLLASIGDSSQKIFLRSSAKPFQAVAAVSSGATGHYGITSEELAVMCASHSGEEIHRKTVQSILTKVGLAESDLECGAANPYNQETNEWLTRHREKPTSLYNCCSGKHAGMLLLCKFLGYPTENYIAPDHPVQRHIFQTMAELLGCSAEDIILGEDGCGVPNCLITLRQAAYLYALLAGPGHSHEYKQALAKIKEAILANPLMISGTGEFCTELMQNSDGKVVGKVGGEGVYGLGIVGTDKGICIKIADGNERAVYPVVVRVLRQLGVFDQAAEDRLHKWAYPPVNNHRGKMVGHTLPVFDIYNSLRNFSLASGDEYDLEGENDETSGSCHA</sequence>
<name>A0A154BQJ1_ANASB</name>
<accession>A0A154BQJ1</accession>
<dbReference type="AlphaFoldDB" id="A0A154BQJ1"/>
<dbReference type="RefSeq" id="WP_066241385.1">
    <property type="nucleotide sequence ID" value="NZ_LSGP01000017.1"/>
</dbReference>
<dbReference type="PANTHER" id="PTHR42110">
    <property type="entry name" value="L-ASPARAGINASE, PUTATIVE (AFU_ORTHOLOGUE AFUA_3G11890)-RELATED"/>
    <property type="match status" value="1"/>
</dbReference>
<dbReference type="Pfam" id="PF06089">
    <property type="entry name" value="Asparaginase_II"/>
    <property type="match status" value="1"/>
</dbReference>
<dbReference type="OrthoDB" id="9770793at2"/>
<gene>
    <name evidence="1" type="ORF">AXX12_07385</name>
</gene>
<dbReference type="InterPro" id="IPR010349">
    <property type="entry name" value="Asparaginase_II"/>
</dbReference>
<dbReference type="STRING" id="1794912.AXX12_07385"/>
<proteinExistence type="predicted"/>
<dbReference type="PANTHER" id="PTHR42110:SF1">
    <property type="entry name" value="L-ASPARAGINASE, PUTATIVE (AFU_ORTHOLOGUE AFUA_3G11890)-RELATED"/>
    <property type="match status" value="1"/>
</dbReference>
<reference evidence="1 2" key="1">
    <citation type="submission" date="2016-02" db="EMBL/GenBank/DDBJ databases">
        <title>Anaerosporomusa subterraneum gen. nov., sp. nov., a spore-forming obligate anaerobe isolated from saprolite.</title>
        <authorList>
            <person name="Choi J.K."/>
            <person name="Shah M."/>
            <person name="Yee N."/>
        </authorList>
    </citation>
    <scope>NUCLEOTIDE SEQUENCE [LARGE SCALE GENOMIC DNA]</scope>
    <source>
        <strain evidence="1 2">RU4</strain>
    </source>
</reference>
<comment type="caution">
    <text evidence="1">The sequence shown here is derived from an EMBL/GenBank/DDBJ whole genome shotgun (WGS) entry which is preliminary data.</text>
</comment>
<evidence type="ECO:0000313" key="1">
    <source>
        <dbReference type="EMBL" id="KYZ76254.1"/>
    </source>
</evidence>
<evidence type="ECO:0000313" key="2">
    <source>
        <dbReference type="Proteomes" id="UP000076268"/>
    </source>
</evidence>
<organism evidence="1 2">
    <name type="scientific">Anaerosporomusa subterranea</name>
    <dbReference type="NCBI Taxonomy" id="1794912"/>
    <lineage>
        <taxon>Bacteria</taxon>
        <taxon>Bacillati</taxon>
        <taxon>Bacillota</taxon>
        <taxon>Negativicutes</taxon>
        <taxon>Acetonemataceae</taxon>
        <taxon>Anaerosporomusa</taxon>
    </lineage>
</organism>
<keyword evidence="2" id="KW-1185">Reference proteome</keyword>
<protein>
    <submittedName>
        <fullName evidence="1">L-asparaginase</fullName>
    </submittedName>
</protein>
<dbReference type="EMBL" id="LSGP01000017">
    <property type="protein sequence ID" value="KYZ76254.1"/>
    <property type="molecule type" value="Genomic_DNA"/>
</dbReference>
<dbReference type="Proteomes" id="UP000076268">
    <property type="component" value="Unassembled WGS sequence"/>
</dbReference>